<evidence type="ECO:0000256" key="1">
    <source>
        <dbReference type="ARBA" id="ARBA00004141"/>
    </source>
</evidence>
<feature type="transmembrane region" description="Helical" evidence="13">
    <location>
        <begin position="43"/>
        <end position="61"/>
    </location>
</feature>
<evidence type="ECO:0000256" key="11">
    <source>
        <dbReference type="ARBA" id="ARBA00023303"/>
    </source>
</evidence>
<dbReference type="Ensembl" id="ENSCPGT00000014403.1">
    <property type="protein sequence ID" value="ENSCPGP00000013137.1"/>
    <property type="gene ID" value="ENSCPGG00000009317.1"/>
</dbReference>
<keyword evidence="9" id="KW-1015">Disulfide bond</keyword>
<keyword evidence="5 13" id="KW-1133">Transmembrane helix</keyword>
<evidence type="ECO:0000313" key="14">
    <source>
        <dbReference type="Ensembl" id="ENSCPGP00000013137.1"/>
    </source>
</evidence>
<dbReference type="AlphaFoldDB" id="A0A8C3JSF1"/>
<dbReference type="Pfam" id="PF00858">
    <property type="entry name" value="ASC"/>
    <property type="match status" value="1"/>
</dbReference>
<proteinExistence type="inferred from homology"/>
<keyword evidence="2 12" id="KW-0813">Transport</keyword>
<dbReference type="GO" id="GO:0005886">
    <property type="term" value="C:plasma membrane"/>
    <property type="evidence" value="ECO:0007669"/>
    <property type="project" value="TreeGrafter"/>
</dbReference>
<keyword evidence="3 12" id="KW-0894">Sodium channel</keyword>
<evidence type="ECO:0000313" key="15">
    <source>
        <dbReference type="Proteomes" id="UP000694419"/>
    </source>
</evidence>
<evidence type="ECO:0000256" key="13">
    <source>
        <dbReference type="SAM" id="Phobius"/>
    </source>
</evidence>
<protein>
    <recommendedName>
        <fullName evidence="16">Acid-sensing ion channel 1</fullName>
    </recommendedName>
</protein>
<keyword evidence="6" id="KW-0915">Sodium</keyword>
<evidence type="ECO:0000256" key="4">
    <source>
        <dbReference type="ARBA" id="ARBA00022692"/>
    </source>
</evidence>
<evidence type="ECO:0000256" key="2">
    <source>
        <dbReference type="ARBA" id="ARBA00022448"/>
    </source>
</evidence>
<sequence>MTAGGVGGEAGGGPSSLRAFAHSSSLHGISHVFAYGAASLRRALWGGFFLGSLGLLGLVCAERVAYFLTYPHVTKLDEVAAPNLTFPAITICNLNEFRFSKITRNDLFHVGELLALLNERQEISHPQLAEPRVLAALRDKANFRGFKAKPFSMAEFYNRTGHDLADMLLQCSFRGAGCSPRNFTVVSRGPRAPPRGPPGPPRGAWCGTGWHCMAQQGMVWHGTAQDGTGWHSGAWCGTARHRMAQDGTAGHGVA</sequence>
<evidence type="ECO:0000256" key="8">
    <source>
        <dbReference type="ARBA" id="ARBA00023136"/>
    </source>
</evidence>
<accession>A0A8C3JSF1</accession>
<evidence type="ECO:0008006" key="16">
    <source>
        <dbReference type="Google" id="ProtNLM"/>
    </source>
</evidence>
<keyword evidence="11 12" id="KW-0407">Ion channel</keyword>
<dbReference type="GO" id="GO:0015280">
    <property type="term" value="F:ligand-gated sodium channel activity"/>
    <property type="evidence" value="ECO:0007669"/>
    <property type="project" value="TreeGrafter"/>
</dbReference>
<comment type="subcellular location">
    <subcellularLocation>
        <location evidence="1">Membrane</location>
        <topology evidence="1">Multi-pass membrane protein</topology>
    </subcellularLocation>
</comment>
<reference evidence="14" key="1">
    <citation type="submission" date="2025-08" db="UniProtKB">
        <authorList>
            <consortium name="Ensembl"/>
        </authorList>
    </citation>
    <scope>IDENTIFICATION</scope>
</reference>
<evidence type="ECO:0000256" key="6">
    <source>
        <dbReference type="ARBA" id="ARBA00023053"/>
    </source>
</evidence>
<comment type="similarity">
    <text evidence="12">Belongs to the amiloride-sensitive sodium channel (TC 1.A.6) family.</text>
</comment>
<dbReference type="PANTHER" id="PTHR11690:SF170">
    <property type="entry name" value="ACID-SENSING ION CHANNEL 1"/>
    <property type="match status" value="1"/>
</dbReference>
<dbReference type="Gene3D" id="1.10.3590.10">
    <property type="entry name" value="acid-sensing ion channel 1 domain"/>
    <property type="match status" value="1"/>
</dbReference>
<dbReference type="PRINTS" id="PR01078">
    <property type="entry name" value="AMINACHANNEL"/>
</dbReference>
<keyword evidence="4 12" id="KW-0812">Transmembrane</keyword>
<dbReference type="InterPro" id="IPR001873">
    <property type="entry name" value="ENaC"/>
</dbReference>
<keyword evidence="7 12" id="KW-0406">Ion transport</keyword>
<keyword evidence="15" id="KW-1185">Reference proteome</keyword>
<keyword evidence="8 13" id="KW-0472">Membrane</keyword>
<dbReference type="PANTHER" id="PTHR11690">
    <property type="entry name" value="AMILORIDE-SENSITIVE SODIUM CHANNEL-RELATED"/>
    <property type="match status" value="1"/>
</dbReference>
<evidence type="ECO:0000256" key="7">
    <source>
        <dbReference type="ARBA" id="ARBA00023065"/>
    </source>
</evidence>
<evidence type="ECO:0000256" key="12">
    <source>
        <dbReference type="RuleBase" id="RU000679"/>
    </source>
</evidence>
<dbReference type="Gene3D" id="1.10.287.770">
    <property type="entry name" value="YojJ-like"/>
    <property type="match status" value="1"/>
</dbReference>
<organism evidence="14 15">
    <name type="scientific">Calidris pygmaea</name>
    <name type="common">Spoon-billed sandpiper</name>
    <dbReference type="NCBI Taxonomy" id="425635"/>
    <lineage>
        <taxon>Eukaryota</taxon>
        <taxon>Metazoa</taxon>
        <taxon>Chordata</taxon>
        <taxon>Craniata</taxon>
        <taxon>Vertebrata</taxon>
        <taxon>Euteleostomi</taxon>
        <taxon>Archelosauria</taxon>
        <taxon>Archosauria</taxon>
        <taxon>Dinosauria</taxon>
        <taxon>Saurischia</taxon>
        <taxon>Theropoda</taxon>
        <taxon>Coelurosauria</taxon>
        <taxon>Aves</taxon>
        <taxon>Neognathae</taxon>
        <taxon>Neoaves</taxon>
        <taxon>Charadriiformes</taxon>
        <taxon>Scolopacidae</taxon>
        <taxon>Calidris</taxon>
    </lineage>
</organism>
<evidence type="ECO:0000256" key="10">
    <source>
        <dbReference type="ARBA" id="ARBA00023201"/>
    </source>
</evidence>
<keyword evidence="10 12" id="KW-0739">Sodium transport</keyword>
<name>A0A8C3JSF1_9CHAR</name>
<evidence type="ECO:0000256" key="3">
    <source>
        <dbReference type="ARBA" id="ARBA00022461"/>
    </source>
</evidence>
<dbReference type="Proteomes" id="UP000694419">
    <property type="component" value="Unplaced"/>
</dbReference>
<reference evidence="14" key="2">
    <citation type="submission" date="2025-09" db="UniProtKB">
        <authorList>
            <consortium name="Ensembl"/>
        </authorList>
    </citation>
    <scope>IDENTIFICATION</scope>
</reference>
<evidence type="ECO:0000256" key="9">
    <source>
        <dbReference type="ARBA" id="ARBA00023157"/>
    </source>
</evidence>
<evidence type="ECO:0000256" key="5">
    <source>
        <dbReference type="ARBA" id="ARBA00022989"/>
    </source>
</evidence>